<dbReference type="PANTHER" id="PTHR45348">
    <property type="entry name" value="HYPOTHETICAL OXIDOREDUCTASE (EUROFUNG)"/>
    <property type="match status" value="1"/>
</dbReference>
<keyword evidence="3" id="KW-0560">Oxidoreductase</keyword>
<dbReference type="OrthoDB" id="48317at2759"/>
<dbReference type="PANTHER" id="PTHR45348:SF2">
    <property type="entry name" value="ZINC-TYPE ALCOHOL DEHYDROGENASE-LIKE PROTEIN C2E1P3.01"/>
    <property type="match status" value="1"/>
</dbReference>
<feature type="domain" description="Enoyl reductase (ER)" evidence="4">
    <location>
        <begin position="4"/>
        <end position="345"/>
    </location>
</feature>
<gene>
    <name evidence="5" type="ORF">K458DRAFT_373729</name>
</gene>
<evidence type="ECO:0000259" key="4">
    <source>
        <dbReference type="SMART" id="SM00829"/>
    </source>
</evidence>
<reference evidence="5" key="1">
    <citation type="journal article" date="2020" name="Stud. Mycol.">
        <title>101 Dothideomycetes genomes: a test case for predicting lifestyles and emergence of pathogens.</title>
        <authorList>
            <person name="Haridas S."/>
            <person name="Albert R."/>
            <person name="Binder M."/>
            <person name="Bloem J."/>
            <person name="Labutti K."/>
            <person name="Salamov A."/>
            <person name="Andreopoulos B."/>
            <person name="Baker S."/>
            <person name="Barry K."/>
            <person name="Bills G."/>
            <person name="Bluhm B."/>
            <person name="Cannon C."/>
            <person name="Castanera R."/>
            <person name="Culley D."/>
            <person name="Daum C."/>
            <person name="Ezra D."/>
            <person name="Gonzalez J."/>
            <person name="Henrissat B."/>
            <person name="Kuo A."/>
            <person name="Liang C."/>
            <person name="Lipzen A."/>
            <person name="Lutzoni F."/>
            <person name="Magnuson J."/>
            <person name="Mondo S."/>
            <person name="Nolan M."/>
            <person name="Ohm R."/>
            <person name="Pangilinan J."/>
            <person name="Park H.-J."/>
            <person name="Ramirez L."/>
            <person name="Alfaro M."/>
            <person name="Sun H."/>
            <person name="Tritt A."/>
            <person name="Yoshinaga Y."/>
            <person name="Zwiers L.-H."/>
            <person name="Turgeon B."/>
            <person name="Goodwin S."/>
            <person name="Spatafora J."/>
            <person name="Crous P."/>
            <person name="Grigoriev I."/>
        </authorList>
    </citation>
    <scope>NUCLEOTIDE SEQUENCE</scope>
    <source>
        <strain evidence="5">CBS 122367</strain>
    </source>
</reference>
<accession>A0A6G1IR50</accession>
<dbReference type="AlphaFoldDB" id="A0A6G1IR50"/>
<name>A0A6G1IR50_9PLEO</name>
<dbReference type="SUPFAM" id="SSF51735">
    <property type="entry name" value="NAD(P)-binding Rossmann-fold domains"/>
    <property type="match status" value="1"/>
</dbReference>
<protein>
    <submittedName>
        <fullName evidence="5">GroES-like protein</fullName>
    </submittedName>
</protein>
<keyword evidence="6" id="KW-1185">Reference proteome</keyword>
<comment type="subunit">
    <text evidence="2">Monomer.</text>
</comment>
<dbReference type="InterPro" id="IPR020843">
    <property type="entry name" value="ER"/>
</dbReference>
<dbReference type="Pfam" id="PF08240">
    <property type="entry name" value="ADH_N"/>
    <property type="match status" value="1"/>
</dbReference>
<dbReference type="Gene3D" id="3.90.180.10">
    <property type="entry name" value="Medium-chain alcohol dehydrogenases, catalytic domain"/>
    <property type="match status" value="1"/>
</dbReference>
<dbReference type="InterPro" id="IPR011032">
    <property type="entry name" value="GroES-like_sf"/>
</dbReference>
<dbReference type="InterPro" id="IPR013149">
    <property type="entry name" value="ADH-like_C"/>
</dbReference>
<dbReference type="InterPro" id="IPR047122">
    <property type="entry name" value="Trans-enoyl_RdTase-like"/>
</dbReference>
<evidence type="ECO:0000256" key="1">
    <source>
        <dbReference type="ARBA" id="ARBA00008072"/>
    </source>
</evidence>
<dbReference type="CDD" id="cd08249">
    <property type="entry name" value="enoyl_reductase_like"/>
    <property type="match status" value="1"/>
</dbReference>
<proteinExistence type="inferred from homology"/>
<evidence type="ECO:0000313" key="5">
    <source>
        <dbReference type="EMBL" id="KAF2680421.1"/>
    </source>
</evidence>
<dbReference type="Pfam" id="PF00107">
    <property type="entry name" value="ADH_zinc_N"/>
    <property type="match status" value="1"/>
</dbReference>
<dbReference type="Proteomes" id="UP000799291">
    <property type="component" value="Unassembled WGS sequence"/>
</dbReference>
<evidence type="ECO:0000313" key="6">
    <source>
        <dbReference type="Proteomes" id="UP000799291"/>
    </source>
</evidence>
<dbReference type="InterPro" id="IPR036291">
    <property type="entry name" value="NAD(P)-bd_dom_sf"/>
</dbReference>
<organism evidence="5 6">
    <name type="scientific">Lentithecium fluviatile CBS 122367</name>
    <dbReference type="NCBI Taxonomy" id="1168545"/>
    <lineage>
        <taxon>Eukaryota</taxon>
        <taxon>Fungi</taxon>
        <taxon>Dikarya</taxon>
        <taxon>Ascomycota</taxon>
        <taxon>Pezizomycotina</taxon>
        <taxon>Dothideomycetes</taxon>
        <taxon>Pleosporomycetidae</taxon>
        <taxon>Pleosporales</taxon>
        <taxon>Massarineae</taxon>
        <taxon>Lentitheciaceae</taxon>
        <taxon>Lentithecium</taxon>
    </lineage>
</organism>
<dbReference type="SMART" id="SM00829">
    <property type="entry name" value="PKS_ER"/>
    <property type="match status" value="1"/>
</dbReference>
<comment type="similarity">
    <text evidence="1">Belongs to the zinc-containing alcohol dehydrogenase family.</text>
</comment>
<dbReference type="Gene3D" id="3.40.50.720">
    <property type="entry name" value="NAD(P)-binding Rossmann-like Domain"/>
    <property type="match status" value="1"/>
</dbReference>
<sequence length="350" mass="37278">MKAVVVESLGAPAQVRSDIDVPEPSDTQILVKCIYTAMNPVDAFMVNTGRLVDSWPLVPGGDAAGIVMKTGKDAYSALGPKFKEGDEVFGCVRLGVKGHGAWQEHFLFDAPVTIPKPKNINFAQAATTGAGILTAFEGAFDVLKLPLLDPDNLPEAKDEWALVFGGAGTVGKFAVQTLKLSGFRVVTTCSAKSFELLSQIGADATIDYSKPEAEVISEIKAITNGNLNLAFDAVSVNNNIVAMLFPSLPTTSSTRLYATTNDWDPLPDASLGFKSMGIELGPIGRPDAKALNERIHKYIPVVYKLLESGKLKVGEYIEEGSGVEGILKAWEMFNSGKAGSKKVVVKIADV</sequence>
<evidence type="ECO:0000256" key="3">
    <source>
        <dbReference type="ARBA" id="ARBA00023002"/>
    </source>
</evidence>
<dbReference type="SUPFAM" id="SSF50129">
    <property type="entry name" value="GroES-like"/>
    <property type="match status" value="1"/>
</dbReference>
<dbReference type="EMBL" id="MU005597">
    <property type="protein sequence ID" value="KAF2680421.1"/>
    <property type="molecule type" value="Genomic_DNA"/>
</dbReference>
<dbReference type="InterPro" id="IPR013154">
    <property type="entry name" value="ADH-like_N"/>
</dbReference>
<evidence type="ECO:0000256" key="2">
    <source>
        <dbReference type="ARBA" id="ARBA00011245"/>
    </source>
</evidence>
<dbReference type="GO" id="GO:0016651">
    <property type="term" value="F:oxidoreductase activity, acting on NAD(P)H"/>
    <property type="evidence" value="ECO:0007669"/>
    <property type="project" value="InterPro"/>
</dbReference>